<reference evidence="2" key="1">
    <citation type="journal article" date="2020" name="Nature">
        <title>Giant virus diversity and host interactions through global metagenomics.</title>
        <authorList>
            <person name="Schulz F."/>
            <person name="Roux S."/>
            <person name="Paez-Espino D."/>
            <person name="Jungbluth S."/>
            <person name="Walsh D.A."/>
            <person name="Denef V.J."/>
            <person name="McMahon K.D."/>
            <person name="Konstantinidis K.T."/>
            <person name="Eloe-Fadrosh E.A."/>
            <person name="Kyrpides N.C."/>
            <person name="Woyke T."/>
        </authorList>
    </citation>
    <scope>NUCLEOTIDE SEQUENCE</scope>
    <source>
        <strain evidence="2">GVMAG-M-3300020565-3</strain>
    </source>
</reference>
<evidence type="ECO:0000259" key="1">
    <source>
        <dbReference type="Pfam" id="PF19065"/>
    </source>
</evidence>
<evidence type="ECO:0000313" key="2">
    <source>
        <dbReference type="EMBL" id="QHT02208.1"/>
    </source>
</evidence>
<proteinExistence type="predicted"/>
<dbReference type="AlphaFoldDB" id="A0A6C0CCB3"/>
<accession>A0A6C0CCB3</accession>
<feature type="domain" description="Minor capsid protein P8 central region" evidence="1">
    <location>
        <begin position="53"/>
        <end position="171"/>
    </location>
</feature>
<organism evidence="2">
    <name type="scientific">viral metagenome</name>
    <dbReference type="NCBI Taxonomy" id="1070528"/>
    <lineage>
        <taxon>unclassified sequences</taxon>
        <taxon>metagenomes</taxon>
        <taxon>organismal metagenomes</taxon>
    </lineage>
</organism>
<name>A0A6C0CCB3_9ZZZZ</name>
<sequence length="175" mass="19995">MKIIIYIKKIKDKGLMDFLNGRVNAISEVLTYNFKATPENNTENNTNLVSRNLNCTDLSAIFLSDKNVELLQLGIRNKVLNLSNGKYNIGRQSDIDLKIVMRSIYFQYGKNVSSNVKAQVLDLNTRVIDWCVPEIISNIKQSDRYIMDISTLPVPLDRPNLTTQKGLRTLEIMKL</sequence>
<protein>
    <recommendedName>
        <fullName evidence="1">Minor capsid protein P8 central region domain-containing protein</fullName>
    </recommendedName>
</protein>
<dbReference type="Pfam" id="PF19065">
    <property type="entry name" value="P8_CR"/>
    <property type="match status" value="1"/>
</dbReference>
<dbReference type="EMBL" id="MN739391">
    <property type="protein sequence ID" value="QHT02208.1"/>
    <property type="molecule type" value="Genomic_DNA"/>
</dbReference>
<dbReference type="InterPro" id="IPR043916">
    <property type="entry name" value="P8_CR"/>
</dbReference>